<dbReference type="EMBL" id="BSFM01000021">
    <property type="protein sequence ID" value="GLK86432.1"/>
    <property type="molecule type" value="Genomic_DNA"/>
</dbReference>
<gene>
    <name evidence="7" type="primary">dnaC</name>
    <name evidence="7" type="ORF">GCM10017653_45020</name>
</gene>
<dbReference type="InterPro" id="IPR057206">
    <property type="entry name" value="DUF7884"/>
</dbReference>
<dbReference type="Pfam" id="PF25371">
    <property type="entry name" value="DUF7884"/>
    <property type="match status" value="1"/>
</dbReference>
<dbReference type="Proteomes" id="UP001143330">
    <property type="component" value="Unassembled WGS sequence"/>
</dbReference>
<dbReference type="GO" id="GO:0004386">
    <property type="term" value="F:helicase activity"/>
    <property type="evidence" value="ECO:0007669"/>
    <property type="project" value="UniProtKB-KW"/>
</dbReference>
<dbReference type="SUPFAM" id="SSF53335">
    <property type="entry name" value="S-adenosyl-L-methionine-dependent methyltransferases"/>
    <property type="match status" value="1"/>
</dbReference>
<evidence type="ECO:0000313" key="7">
    <source>
        <dbReference type="EMBL" id="GLK86432.1"/>
    </source>
</evidence>
<keyword evidence="5" id="KW-0443">Lipid metabolism</keyword>
<keyword evidence="4" id="KW-0949">S-adenosyl-L-methionine</keyword>
<keyword evidence="2" id="KW-0489">Methyltransferase</keyword>
<reference evidence="7" key="1">
    <citation type="journal article" date="2014" name="Int. J. Syst. Evol. Microbiol.">
        <title>Complete genome sequence of Corynebacterium casei LMG S-19264T (=DSM 44701T), isolated from a smear-ripened cheese.</title>
        <authorList>
            <consortium name="US DOE Joint Genome Institute (JGI-PGF)"/>
            <person name="Walter F."/>
            <person name="Albersmeier A."/>
            <person name="Kalinowski J."/>
            <person name="Ruckert C."/>
        </authorList>
    </citation>
    <scope>NUCLEOTIDE SEQUENCE</scope>
    <source>
        <strain evidence="7">VKM B-2789</strain>
    </source>
</reference>
<evidence type="ECO:0000256" key="5">
    <source>
        <dbReference type="ARBA" id="ARBA00023098"/>
    </source>
</evidence>
<evidence type="ECO:0000256" key="3">
    <source>
        <dbReference type="ARBA" id="ARBA00022679"/>
    </source>
</evidence>
<dbReference type="AlphaFoldDB" id="A0A9W6K097"/>
<dbReference type="PANTHER" id="PTHR43667">
    <property type="entry name" value="CYCLOPROPANE-FATTY-ACYL-PHOSPHOLIPID SYNTHASE"/>
    <property type="match status" value="1"/>
</dbReference>
<keyword evidence="7" id="KW-0067">ATP-binding</keyword>
<reference evidence="7" key="2">
    <citation type="submission" date="2023-01" db="EMBL/GenBank/DDBJ databases">
        <authorList>
            <person name="Sun Q."/>
            <person name="Evtushenko L."/>
        </authorList>
    </citation>
    <scope>NUCLEOTIDE SEQUENCE</scope>
    <source>
        <strain evidence="7">VKM B-2789</strain>
    </source>
</reference>
<comment type="caution">
    <text evidence="7">The sequence shown here is derived from an EMBL/GenBank/DDBJ whole genome shotgun (WGS) entry which is preliminary data.</text>
</comment>
<dbReference type="RefSeq" id="WP_213363498.1">
    <property type="nucleotide sequence ID" value="NZ_BSFM01000021.1"/>
</dbReference>
<dbReference type="PANTHER" id="PTHR43667:SF1">
    <property type="entry name" value="CYCLOPROPANE-FATTY-ACYL-PHOSPHOLIPID SYNTHASE"/>
    <property type="match status" value="1"/>
</dbReference>
<dbReference type="InterPro" id="IPR050723">
    <property type="entry name" value="CFA/CMAS"/>
</dbReference>
<name>A0A9W6K097_9HYPH</name>
<accession>A0A9W6K097</accession>
<dbReference type="GO" id="GO:0008610">
    <property type="term" value="P:lipid biosynthetic process"/>
    <property type="evidence" value="ECO:0007669"/>
    <property type="project" value="InterPro"/>
</dbReference>
<dbReference type="GO" id="GO:0008168">
    <property type="term" value="F:methyltransferase activity"/>
    <property type="evidence" value="ECO:0007669"/>
    <property type="project" value="UniProtKB-KW"/>
</dbReference>
<dbReference type="GO" id="GO:0032259">
    <property type="term" value="P:methylation"/>
    <property type="evidence" value="ECO:0007669"/>
    <property type="project" value="UniProtKB-KW"/>
</dbReference>
<evidence type="ECO:0000259" key="6">
    <source>
        <dbReference type="Pfam" id="PF25371"/>
    </source>
</evidence>
<organism evidence="7 8">
    <name type="scientific">Ancylobacter defluvii</name>
    <dbReference type="NCBI Taxonomy" id="1282440"/>
    <lineage>
        <taxon>Bacteria</taxon>
        <taxon>Pseudomonadati</taxon>
        <taxon>Pseudomonadota</taxon>
        <taxon>Alphaproteobacteria</taxon>
        <taxon>Hyphomicrobiales</taxon>
        <taxon>Xanthobacteraceae</taxon>
        <taxon>Ancylobacter</taxon>
    </lineage>
</organism>
<sequence length="419" mass="47294">MERLLRSALARVIRRGSLTVVFASGEKVIFGDGSGSPPVMRFTSPSWQKQVALDPELKFGEAYMEGGIVIERGDIAEILALLMSQVGLQVPSAPAKGLMKLRFLFRRLAQFNPRDRAQKNVAHHYDLDGRLYSLFLDADRQYSCAYFERPDQTLDDAQLAKKRHIAAKLLFDRPDLATLDIGCGWGGMGLYLAENAGARVTGVTLSQEQLGVAQCRAEERNLTDRAEFRLQDYRDAPGPFDRIVSVGMFEHVGIGHYDEYFTKVAQLLKDDGVALIHSIGRSEGPGITNPWIAKYIFPGGYIPALSEVLPAIERAGLFVTDVELLRLHYAETLKAWRERFLAHREEVERIYDERFVRMFEFYLAASEMAFRHQGMMIFQIQLAKREGVVPMTRNYITEAEAALKAMEKQNRPGLRLAGE</sequence>
<keyword evidence="7" id="KW-0378">Hydrolase</keyword>
<feature type="domain" description="DUF7884" evidence="6">
    <location>
        <begin position="16"/>
        <end position="85"/>
    </location>
</feature>
<keyword evidence="7" id="KW-0347">Helicase</keyword>
<keyword evidence="3" id="KW-0808">Transferase</keyword>
<dbReference type="CDD" id="cd02440">
    <property type="entry name" value="AdoMet_MTases"/>
    <property type="match status" value="1"/>
</dbReference>
<dbReference type="Gene3D" id="3.40.50.150">
    <property type="entry name" value="Vaccinia Virus protein VP39"/>
    <property type="match status" value="1"/>
</dbReference>
<dbReference type="InterPro" id="IPR003333">
    <property type="entry name" value="CMAS"/>
</dbReference>
<dbReference type="Pfam" id="PF02353">
    <property type="entry name" value="CMAS"/>
    <property type="match status" value="1"/>
</dbReference>
<keyword evidence="7" id="KW-0547">Nucleotide-binding</keyword>
<protein>
    <submittedName>
        <fullName evidence="7">Replicative DNA helicase</fullName>
    </submittedName>
</protein>
<proteinExistence type="inferred from homology"/>
<comment type="similarity">
    <text evidence="1">Belongs to the CFA/CMAS family.</text>
</comment>
<evidence type="ECO:0000256" key="4">
    <source>
        <dbReference type="ARBA" id="ARBA00022691"/>
    </source>
</evidence>
<evidence type="ECO:0000313" key="8">
    <source>
        <dbReference type="Proteomes" id="UP001143330"/>
    </source>
</evidence>
<keyword evidence="8" id="KW-1185">Reference proteome</keyword>
<dbReference type="PIRSF" id="PIRSF003085">
    <property type="entry name" value="CMAS"/>
    <property type="match status" value="1"/>
</dbReference>
<dbReference type="InterPro" id="IPR029063">
    <property type="entry name" value="SAM-dependent_MTases_sf"/>
</dbReference>
<evidence type="ECO:0000256" key="1">
    <source>
        <dbReference type="ARBA" id="ARBA00010815"/>
    </source>
</evidence>
<evidence type="ECO:0000256" key="2">
    <source>
        <dbReference type="ARBA" id="ARBA00022603"/>
    </source>
</evidence>